<dbReference type="EMBL" id="LAZR01000091">
    <property type="protein sequence ID" value="KKN92893.1"/>
    <property type="molecule type" value="Genomic_DNA"/>
</dbReference>
<keyword evidence="5 6" id="KW-0472">Membrane</keyword>
<feature type="transmembrane region" description="Helical" evidence="6">
    <location>
        <begin position="297"/>
        <end position="318"/>
    </location>
</feature>
<evidence type="ECO:0000256" key="6">
    <source>
        <dbReference type="SAM" id="Phobius"/>
    </source>
</evidence>
<dbReference type="InterPro" id="IPR022791">
    <property type="entry name" value="L-PG_synthase/AglD"/>
</dbReference>
<keyword evidence="4 6" id="KW-1133">Transmembrane helix</keyword>
<dbReference type="GO" id="GO:0005886">
    <property type="term" value="C:plasma membrane"/>
    <property type="evidence" value="ECO:0007669"/>
    <property type="project" value="UniProtKB-SubCell"/>
</dbReference>
<feature type="transmembrane region" description="Helical" evidence="6">
    <location>
        <begin position="129"/>
        <end position="149"/>
    </location>
</feature>
<evidence type="ECO:0008006" key="8">
    <source>
        <dbReference type="Google" id="ProtNLM"/>
    </source>
</evidence>
<keyword evidence="2" id="KW-1003">Cell membrane</keyword>
<accession>A0A0F9XLA8</accession>
<feature type="transmembrane region" description="Helical" evidence="6">
    <location>
        <begin position="223"/>
        <end position="245"/>
    </location>
</feature>
<evidence type="ECO:0000256" key="2">
    <source>
        <dbReference type="ARBA" id="ARBA00022475"/>
    </source>
</evidence>
<organism evidence="7">
    <name type="scientific">marine sediment metagenome</name>
    <dbReference type="NCBI Taxonomy" id="412755"/>
    <lineage>
        <taxon>unclassified sequences</taxon>
        <taxon>metagenomes</taxon>
        <taxon>ecological metagenomes</taxon>
    </lineage>
</organism>
<dbReference type="AlphaFoldDB" id="A0A0F9XLA8"/>
<evidence type="ECO:0000256" key="3">
    <source>
        <dbReference type="ARBA" id="ARBA00022692"/>
    </source>
</evidence>
<protein>
    <recommendedName>
        <fullName evidence="8">Flippase-like domain-containing protein</fullName>
    </recommendedName>
</protein>
<comment type="caution">
    <text evidence="7">The sequence shown here is derived from an EMBL/GenBank/DDBJ whole genome shotgun (WGS) entry which is preliminary data.</text>
</comment>
<dbReference type="PANTHER" id="PTHR40277">
    <property type="entry name" value="BLL5419 PROTEIN"/>
    <property type="match status" value="1"/>
</dbReference>
<feature type="transmembrane region" description="Helical" evidence="6">
    <location>
        <begin position="161"/>
        <end position="183"/>
    </location>
</feature>
<feature type="transmembrane region" description="Helical" evidence="6">
    <location>
        <begin position="257"/>
        <end position="290"/>
    </location>
</feature>
<proteinExistence type="predicted"/>
<gene>
    <name evidence="7" type="ORF">LCGC14_0204220</name>
</gene>
<name>A0A0F9XLA8_9ZZZZ</name>
<sequence length="346" mass="37335">MGIVKVAIAAALVAFVISKVHWNDYTTVGDDGVEQTQAGLRHSLLGLDVRLAACGLAGFVLSTMTVAVRWRLLMKVLDIRLSLWEAIRLTFLGTFFNNAVPGTVGGDLFRGYYASKHTPHKAAAMVSVLIDRAMGFTELALMAAVMLAMVRVFDLAPLEQLVWPAICLAIIFAVLIGGLAFLLSRRLRRALRLQNIYGRLSIAHHLAAAGEATSQYRRQPGKLVEAVGISVIAHIFFVGGVVLLGESLSLNVPWHNYFLFIPLIYVIGAVPITPGGIGLVEQLYLVFFLVDPSQGLALALLARLMPILCGLPGLWVFLTGPRPPKGALIKAEFDADESPSPDSAAE</sequence>
<dbReference type="Pfam" id="PF03706">
    <property type="entry name" value="LPG_synthase_TM"/>
    <property type="match status" value="1"/>
</dbReference>
<evidence type="ECO:0000313" key="7">
    <source>
        <dbReference type="EMBL" id="KKN92893.1"/>
    </source>
</evidence>
<evidence type="ECO:0000256" key="4">
    <source>
        <dbReference type="ARBA" id="ARBA00022989"/>
    </source>
</evidence>
<dbReference type="NCBIfam" id="TIGR00374">
    <property type="entry name" value="flippase-like domain"/>
    <property type="match status" value="1"/>
</dbReference>
<feature type="transmembrane region" description="Helical" evidence="6">
    <location>
        <begin position="49"/>
        <end position="70"/>
    </location>
</feature>
<evidence type="ECO:0000256" key="5">
    <source>
        <dbReference type="ARBA" id="ARBA00023136"/>
    </source>
</evidence>
<dbReference type="PANTHER" id="PTHR40277:SF1">
    <property type="entry name" value="BLL5419 PROTEIN"/>
    <property type="match status" value="1"/>
</dbReference>
<comment type="subcellular location">
    <subcellularLocation>
        <location evidence="1">Cell membrane</location>
        <topology evidence="1">Multi-pass membrane protein</topology>
    </subcellularLocation>
</comment>
<keyword evidence="3 6" id="KW-0812">Transmembrane</keyword>
<evidence type="ECO:0000256" key="1">
    <source>
        <dbReference type="ARBA" id="ARBA00004651"/>
    </source>
</evidence>
<reference evidence="7" key="1">
    <citation type="journal article" date="2015" name="Nature">
        <title>Complex archaea that bridge the gap between prokaryotes and eukaryotes.</title>
        <authorList>
            <person name="Spang A."/>
            <person name="Saw J.H."/>
            <person name="Jorgensen S.L."/>
            <person name="Zaremba-Niedzwiedzka K."/>
            <person name="Martijn J."/>
            <person name="Lind A.E."/>
            <person name="van Eijk R."/>
            <person name="Schleper C."/>
            <person name="Guy L."/>
            <person name="Ettema T.J."/>
        </authorList>
    </citation>
    <scope>NUCLEOTIDE SEQUENCE</scope>
</reference>